<dbReference type="OrthoDB" id="1726119at2759"/>
<evidence type="ECO:0000256" key="4">
    <source>
        <dbReference type="ARBA" id="ARBA00022803"/>
    </source>
</evidence>
<dbReference type="PROSITE" id="PS50076">
    <property type="entry name" value="DNAJ_2"/>
    <property type="match status" value="1"/>
</dbReference>
<dbReference type="PROSITE" id="PS50005">
    <property type="entry name" value="TPR"/>
    <property type="match status" value="1"/>
</dbReference>
<dbReference type="Proteomes" id="UP000799424">
    <property type="component" value="Unassembled WGS sequence"/>
</dbReference>
<evidence type="ECO:0000256" key="9">
    <source>
        <dbReference type="SAM" id="SignalP"/>
    </source>
</evidence>
<name>A0A6A7A1J3_9PLEO</name>
<evidence type="ECO:0000256" key="7">
    <source>
        <dbReference type="PROSITE-ProRule" id="PRU00339"/>
    </source>
</evidence>
<feature type="repeat" description="TPR" evidence="7">
    <location>
        <begin position="64"/>
        <end position="97"/>
    </location>
</feature>
<dbReference type="GO" id="GO:0051787">
    <property type="term" value="F:misfolded protein binding"/>
    <property type="evidence" value="ECO:0007669"/>
    <property type="project" value="TreeGrafter"/>
</dbReference>
<feature type="region of interest" description="Disordered" evidence="8">
    <location>
        <begin position="462"/>
        <end position="482"/>
    </location>
</feature>
<keyword evidence="3" id="KW-0677">Repeat</keyword>
<dbReference type="InterPro" id="IPR011990">
    <property type="entry name" value="TPR-like_helical_dom_sf"/>
</dbReference>
<keyword evidence="12" id="KW-1185">Reference proteome</keyword>
<evidence type="ECO:0000313" key="12">
    <source>
        <dbReference type="Proteomes" id="UP000799424"/>
    </source>
</evidence>
<dbReference type="InterPro" id="IPR051727">
    <property type="entry name" value="DnaJ_C3_Co-chaperones"/>
</dbReference>
<evidence type="ECO:0000313" key="11">
    <source>
        <dbReference type="EMBL" id="KAF2827192.1"/>
    </source>
</evidence>
<reference evidence="11" key="1">
    <citation type="journal article" date="2020" name="Stud. Mycol.">
        <title>101 Dothideomycetes genomes: a test case for predicting lifestyles and emergence of pathogens.</title>
        <authorList>
            <person name="Haridas S."/>
            <person name="Albert R."/>
            <person name="Binder M."/>
            <person name="Bloem J."/>
            <person name="Labutti K."/>
            <person name="Salamov A."/>
            <person name="Andreopoulos B."/>
            <person name="Baker S."/>
            <person name="Barry K."/>
            <person name="Bills G."/>
            <person name="Bluhm B."/>
            <person name="Cannon C."/>
            <person name="Castanera R."/>
            <person name="Culley D."/>
            <person name="Daum C."/>
            <person name="Ezra D."/>
            <person name="Gonzalez J."/>
            <person name="Henrissat B."/>
            <person name="Kuo A."/>
            <person name="Liang C."/>
            <person name="Lipzen A."/>
            <person name="Lutzoni F."/>
            <person name="Magnuson J."/>
            <person name="Mondo S."/>
            <person name="Nolan M."/>
            <person name="Ohm R."/>
            <person name="Pangilinan J."/>
            <person name="Park H.-J."/>
            <person name="Ramirez L."/>
            <person name="Alfaro M."/>
            <person name="Sun H."/>
            <person name="Tritt A."/>
            <person name="Yoshinaga Y."/>
            <person name="Zwiers L.-H."/>
            <person name="Turgeon B."/>
            <person name="Goodwin S."/>
            <person name="Spatafora J."/>
            <person name="Crous P."/>
            <person name="Grigoriev I."/>
        </authorList>
    </citation>
    <scope>NUCLEOTIDE SEQUENCE</scope>
    <source>
        <strain evidence="11">CBS 113818</strain>
    </source>
</reference>
<dbReference type="Pfam" id="PF00226">
    <property type="entry name" value="DnaJ"/>
    <property type="match status" value="1"/>
</dbReference>
<dbReference type="FunFam" id="1.10.287.110:FF:000083">
    <property type="entry name" value="DnaJ and TPR domain protein"/>
    <property type="match status" value="1"/>
</dbReference>
<dbReference type="EMBL" id="MU006224">
    <property type="protein sequence ID" value="KAF2827192.1"/>
    <property type="molecule type" value="Genomic_DNA"/>
</dbReference>
<keyword evidence="4 7" id="KW-0802">TPR repeat</keyword>
<dbReference type="GO" id="GO:0034975">
    <property type="term" value="P:protein folding in endoplasmic reticulum"/>
    <property type="evidence" value="ECO:0007669"/>
    <property type="project" value="TreeGrafter"/>
</dbReference>
<dbReference type="SUPFAM" id="SSF48452">
    <property type="entry name" value="TPR-like"/>
    <property type="match status" value="1"/>
</dbReference>
<dbReference type="PRINTS" id="PR00625">
    <property type="entry name" value="JDOMAIN"/>
</dbReference>
<dbReference type="GO" id="GO:0051087">
    <property type="term" value="F:protein-folding chaperone binding"/>
    <property type="evidence" value="ECO:0007669"/>
    <property type="project" value="TreeGrafter"/>
</dbReference>
<gene>
    <name evidence="11" type="ORF">CC86DRAFT_454924</name>
</gene>
<evidence type="ECO:0000256" key="3">
    <source>
        <dbReference type="ARBA" id="ARBA00022737"/>
    </source>
</evidence>
<dbReference type="Gene3D" id="1.25.40.10">
    <property type="entry name" value="Tetratricopeptide repeat domain"/>
    <property type="match status" value="1"/>
</dbReference>
<proteinExistence type="predicted"/>
<evidence type="ECO:0000256" key="1">
    <source>
        <dbReference type="ARBA" id="ARBA00004319"/>
    </source>
</evidence>
<dbReference type="Pfam" id="PF13181">
    <property type="entry name" value="TPR_8"/>
    <property type="match status" value="1"/>
</dbReference>
<accession>A0A6A7A1J3</accession>
<feature type="signal peptide" evidence="9">
    <location>
        <begin position="1"/>
        <end position="18"/>
    </location>
</feature>
<evidence type="ECO:0000256" key="5">
    <source>
        <dbReference type="ARBA" id="ARBA00022824"/>
    </source>
</evidence>
<keyword evidence="5" id="KW-0256">Endoplasmic reticulum</keyword>
<evidence type="ECO:0000259" key="10">
    <source>
        <dbReference type="PROSITE" id="PS50076"/>
    </source>
</evidence>
<dbReference type="SMART" id="SM00271">
    <property type="entry name" value="DnaJ"/>
    <property type="match status" value="1"/>
</dbReference>
<dbReference type="SMART" id="SM00028">
    <property type="entry name" value="TPR"/>
    <property type="match status" value="5"/>
</dbReference>
<dbReference type="InterPro" id="IPR019734">
    <property type="entry name" value="TPR_rpt"/>
</dbReference>
<sequence>MILRLSSLALGLLSAASALSPADIPADLPVSQLIKDASVKLATGNTQDALVYFDAAIARDPQNYLTFFRRGAAYLSLGRAAQAQHDFDKVLELKPGFEGALVQRAKIRARKADWAAARKDYEAAGKTDDIAQLEEAQGAAILAQEAANKGDWESCVQQAGTAIVVAGAAFDIRKTRARCRFEKGEVIEGISDLQHLLQINTGSIEPHLQSSAMAFYSLGETEKGIKHVAQCLQSDPDSKACMKLRRREKNLEKDLKKVRSYFERRQFATASKLLIDRGADDPGLLKEVKQDFADYVAAGYIYPNVPQGLYATLVEQTCEAYVEMGNLKKGTPYCTEALSLNPDSLYGLIHKGQTQLESDAFDDAVRTLEHAKENHQQSQKVDELLNKAHTLLKRSKTKDYYKVLGLSRDADEREIKRAYRKFSKKFHPDKAGAQGMTPEDAQKKMAAINEAYEVLSNPELKERFDRGDDPNSNEQQGSPFQGSPFGGGGQQFMFRQGGGGGGGGGFKFQQGVFWNYEDGKMCCSFSFSCETFAREHCHQNILHSTSLIPVILMQRYRCHAFSPEFTVKRWHYIFHATRIPIRASLFQVAALSSYFSLLPAGVMMIQLRRDLPRPIHPLAGFPAVLHQCVNQIDHEISIDIRIQGLDTFSTRLQPECAVIGYEASSRRFGRGFSVDQPDCCNGWLNFCKFVYHGVDDAVLERLVEDTLAHGV</sequence>
<organism evidence="11 12">
    <name type="scientific">Ophiobolus disseminans</name>
    <dbReference type="NCBI Taxonomy" id="1469910"/>
    <lineage>
        <taxon>Eukaryota</taxon>
        <taxon>Fungi</taxon>
        <taxon>Dikarya</taxon>
        <taxon>Ascomycota</taxon>
        <taxon>Pezizomycotina</taxon>
        <taxon>Dothideomycetes</taxon>
        <taxon>Pleosporomycetidae</taxon>
        <taxon>Pleosporales</taxon>
        <taxon>Pleosporineae</taxon>
        <taxon>Phaeosphaeriaceae</taxon>
        <taxon>Ophiobolus</taxon>
    </lineage>
</organism>
<dbReference type="InterPro" id="IPR036869">
    <property type="entry name" value="J_dom_sf"/>
</dbReference>
<evidence type="ECO:0000256" key="6">
    <source>
        <dbReference type="ARBA" id="ARBA00073740"/>
    </source>
</evidence>
<dbReference type="FunFam" id="1.25.40.10:FF:000224">
    <property type="entry name" value="DnaJ and TPR domain protein"/>
    <property type="match status" value="1"/>
</dbReference>
<evidence type="ECO:0000256" key="8">
    <source>
        <dbReference type="SAM" id="MobiDB-lite"/>
    </source>
</evidence>
<dbReference type="InterPro" id="IPR001623">
    <property type="entry name" value="DnaJ_domain"/>
</dbReference>
<keyword evidence="2 9" id="KW-0732">Signal</keyword>
<dbReference type="PANTHER" id="PTHR44140">
    <property type="entry name" value="LD25575P"/>
    <property type="match status" value="1"/>
</dbReference>
<dbReference type="PANTHER" id="PTHR44140:SF2">
    <property type="entry name" value="LD25575P"/>
    <property type="match status" value="1"/>
</dbReference>
<dbReference type="SUPFAM" id="SSF46565">
    <property type="entry name" value="Chaperone J-domain"/>
    <property type="match status" value="1"/>
</dbReference>
<dbReference type="AlphaFoldDB" id="A0A6A7A1J3"/>
<dbReference type="GO" id="GO:0005788">
    <property type="term" value="C:endoplasmic reticulum lumen"/>
    <property type="evidence" value="ECO:0007669"/>
    <property type="project" value="UniProtKB-SubCell"/>
</dbReference>
<protein>
    <recommendedName>
        <fullName evidence="6">Tetratricopeptide repeat and J domain-containing co-chaperone DNJ1</fullName>
    </recommendedName>
</protein>
<evidence type="ECO:0000256" key="2">
    <source>
        <dbReference type="ARBA" id="ARBA00022729"/>
    </source>
</evidence>
<comment type="subcellular location">
    <subcellularLocation>
        <location evidence="1">Endoplasmic reticulum lumen</location>
    </subcellularLocation>
</comment>
<dbReference type="CDD" id="cd06257">
    <property type="entry name" value="DnaJ"/>
    <property type="match status" value="1"/>
</dbReference>
<dbReference type="Gene3D" id="1.10.287.110">
    <property type="entry name" value="DnaJ domain"/>
    <property type="match status" value="1"/>
</dbReference>
<feature type="domain" description="J" evidence="10">
    <location>
        <begin position="399"/>
        <end position="468"/>
    </location>
</feature>
<feature type="chain" id="PRO_5025420882" description="Tetratricopeptide repeat and J domain-containing co-chaperone DNJ1" evidence="9">
    <location>
        <begin position="19"/>
        <end position="711"/>
    </location>
</feature>